<keyword evidence="1" id="KW-1133">Transmembrane helix</keyword>
<organism evidence="2 3">
    <name type="scientific">Marinilactibacillus psychrotolerans</name>
    <dbReference type="NCBI Taxonomy" id="191770"/>
    <lineage>
        <taxon>Bacteria</taxon>
        <taxon>Bacillati</taxon>
        <taxon>Bacillota</taxon>
        <taxon>Bacilli</taxon>
        <taxon>Lactobacillales</taxon>
        <taxon>Carnobacteriaceae</taxon>
        <taxon>Marinilactibacillus</taxon>
    </lineage>
</organism>
<dbReference type="Proteomes" id="UP000887127">
    <property type="component" value="Unassembled WGS sequence"/>
</dbReference>
<gene>
    <name evidence="2" type="ORF">M132T_05930</name>
</gene>
<dbReference type="AlphaFoldDB" id="A0AAV3WQU8"/>
<evidence type="ECO:0000313" key="3">
    <source>
        <dbReference type="Proteomes" id="UP000887127"/>
    </source>
</evidence>
<feature type="transmembrane region" description="Helical" evidence="1">
    <location>
        <begin position="12"/>
        <end position="29"/>
    </location>
</feature>
<dbReference type="EMBL" id="BKBI01000004">
    <property type="protein sequence ID" value="GEQ35085.1"/>
    <property type="molecule type" value="Genomic_DNA"/>
</dbReference>
<evidence type="ECO:0000313" key="2">
    <source>
        <dbReference type="EMBL" id="GEQ35085.1"/>
    </source>
</evidence>
<keyword evidence="1" id="KW-0472">Membrane</keyword>
<dbReference type="GeneID" id="96910909"/>
<sequence>MGFWKKLKEKIWDSSNNPILIFFVFLYFANRGSVFATFILNTVMLLGGLILLFAFYQISKAIYYTFLKK</sequence>
<protein>
    <submittedName>
        <fullName evidence="2">Uncharacterized protein</fullName>
    </submittedName>
</protein>
<dbReference type="RefSeq" id="WP_091763003.1">
    <property type="nucleotide sequence ID" value="NZ_BJVX01000005.1"/>
</dbReference>
<name>A0AAV3WQU8_9LACT</name>
<feature type="transmembrane region" description="Helical" evidence="1">
    <location>
        <begin position="35"/>
        <end position="56"/>
    </location>
</feature>
<keyword evidence="1" id="KW-0812">Transmembrane</keyword>
<evidence type="ECO:0000256" key="1">
    <source>
        <dbReference type="SAM" id="Phobius"/>
    </source>
</evidence>
<accession>A0AAV3WQU8</accession>
<reference evidence="2" key="1">
    <citation type="submission" date="2019-08" db="EMBL/GenBank/DDBJ databases">
        <title>Marinilactibacillus psychrotolerans M13-2T whole genome sequencing project.</title>
        <authorList>
            <person name="Ishikawa M."/>
            <person name="Suzuki T."/>
            <person name="Matsutani M."/>
        </authorList>
    </citation>
    <scope>NUCLEOTIDE SEQUENCE</scope>
    <source>
        <strain evidence="2">M13-2T</strain>
    </source>
</reference>
<comment type="caution">
    <text evidence="2">The sequence shown here is derived from an EMBL/GenBank/DDBJ whole genome shotgun (WGS) entry which is preliminary data.</text>
</comment>
<proteinExistence type="predicted"/>